<dbReference type="FunFam" id="2.40.110.10:FF:000011">
    <property type="entry name" value="Acyl-CoA dehydrogenase FadE34"/>
    <property type="match status" value="1"/>
</dbReference>
<evidence type="ECO:0000256" key="4">
    <source>
        <dbReference type="ARBA" id="ARBA00022827"/>
    </source>
</evidence>
<dbReference type="InterPro" id="IPR046373">
    <property type="entry name" value="Acyl-CoA_Oxase/DH_mid-dom_sf"/>
</dbReference>
<keyword evidence="12" id="KW-1185">Reference proteome</keyword>
<dbReference type="GO" id="GO:0005886">
    <property type="term" value="C:plasma membrane"/>
    <property type="evidence" value="ECO:0007669"/>
    <property type="project" value="TreeGrafter"/>
</dbReference>
<dbReference type="InterPro" id="IPR009100">
    <property type="entry name" value="AcylCoA_DH/oxidase_NM_dom_sf"/>
</dbReference>
<organism evidence="11 12">
    <name type="scientific">Mycolicibacter hiberniae</name>
    <dbReference type="NCBI Taxonomy" id="29314"/>
    <lineage>
        <taxon>Bacteria</taxon>
        <taxon>Bacillati</taxon>
        <taxon>Actinomycetota</taxon>
        <taxon>Actinomycetes</taxon>
        <taxon>Mycobacteriales</taxon>
        <taxon>Mycobacteriaceae</taxon>
        <taxon>Mycolicibacter</taxon>
    </lineage>
</organism>
<feature type="domain" description="Acyl-CoA dehydrogenase/oxidase N-terminal" evidence="10">
    <location>
        <begin position="42"/>
        <end position="154"/>
    </location>
</feature>
<comment type="cofactor">
    <cofactor evidence="1 6">
        <name>FAD</name>
        <dbReference type="ChEBI" id="CHEBI:57692"/>
    </cofactor>
</comment>
<evidence type="ECO:0000256" key="7">
    <source>
        <dbReference type="SAM" id="MobiDB-lite"/>
    </source>
</evidence>
<evidence type="ECO:0000256" key="3">
    <source>
        <dbReference type="ARBA" id="ARBA00022630"/>
    </source>
</evidence>
<dbReference type="GO" id="GO:0050660">
    <property type="term" value="F:flavin adenine dinucleotide binding"/>
    <property type="evidence" value="ECO:0007669"/>
    <property type="project" value="InterPro"/>
</dbReference>
<dbReference type="InterPro" id="IPR037069">
    <property type="entry name" value="AcylCoA_DH/ox_N_sf"/>
</dbReference>
<comment type="similarity">
    <text evidence="2 6">Belongs to the acyl-CoA dehydrogenase family.</text>
</comment>
<dbReference type="InterPro" id="IPR009075">
    <property type="entry name" value="AcylCo_DH/oxidase_C"/>
</dbReference>
<dbReference type="Proteomes" id="UP000467260">
    <property type="component" value="Chromosome"/>
</dbReference>
<evidence type="ECO:0000313" key="12">
    <source>
        <dbReference type="Proteomes" id="UP000467260"/>
    </source>
</evidence>
<dbReference type="PANTHER" id="PTHR43292">
    <property type="entry name" value="ACYL-COA DEHYDROGENASE"/>
    <property type="match status" value="1"/>
</dbReference>
<protein>
    <submittedName>
        <fullName evidence="11">Acyl-CoA dehydrogenase</fullName>
    </submittedName>
</protein>
<keyword evidence="3 6" id="KW-0285">Flavoprotein</keyword>
<name>A0A7I7WZ51_9MYCO</name>
<dbReference type="RefSeq" id="WP_234808842.1">
    <property type="nucleotide sequence ID" value="NZ_AP022609.1"/>
</dbReference>
<feature type="region of interest" description="Disordered" evidence="7">
    <location>
        <begin position="1"/>
        <end position="35"/>
    </location>
</feature>
<dbReference type="InterPro" id="IPR052161">
    <property type="entry name" value="Mycobact_Acyl-CoA_DH"/>
</dbReference>
<evidence type="ECO:0000256" key="1">
    <source>
        <dbReference type="ARBA" id="ARBA00001974"/>
    </source>
</evidence>
<evidence type="ECO:0000259" key="10">
    <source>
        <dbReference type="Pfam" id="PF02771"/>
    </source>
</evidence>
<dbReference type="Gene3D" id="1.20.140.10">
    <property type="entry name" value="Butyryl-CoA Dehydrogenase, subunit A, domain 3"/>
    <property type="match status" value="1"/>
</dbReference>
<dbReference type="AlphaFoldDB" id="A0A7I7WZ51"/>
<dbReference type="Gene3D" id="2.40.110.10">
    <property type="entry name" value="Butyryl-CoA Dehydrogenase, subunit A, domain 2"/>
    <property type="match status" value="1"/>
</dbReference>
<dbReference type="KEGG" id="mhib:MHIB_02390"/>
<evidence type="ECO:0000256" key="6">
    <source>
        <dbReference type="RuleBase" id="RU362125"/>
    </source>
</evidence>
<feature type="domain" description="Acyl-CoA oxidase/dehydrogenase middle" evidence="9">
    <location>
        <begin position="159"/>
        <end position="251"/>
    </location>
</feature>
<keyword evidence="5 6" id="KW-0560">Oxidoreductase</keyword>
<dbReference type="InterPro" id="IPR013786">
    <property type="entry name" value="AcylCoA_DH/ox_N"/>
</dbReference>
<evidence type="ECO:0000256" key="2">
    <source>
        <dbReference type="ARBA" id="ARBA00009347"/>
    </source>
</evidence>
<feature type="domain" description="Acyl-CoA dehydrogenase/oxidase C-terminal" evidence="8">
    <location>
        <begin position="263"/>
        <end position="413"/>
    </location>
</feature>
<evidence type="ECO:0000259" key="8">
    <source>
        <dbReference type="Pfam" id="PF00441"/>
    </source>
</evidence>
<keyword evidence="4 6" id="KW-0274">FAD</keyword>
<dbReference type="EMBL" id="AP022609">
    <property type="protein sequence ID" value="BBZ21821.1"/>
    <property type="molecule type" value="Genomic_DNA"/>
</dbReference>
<proteinExistence type="inferred from homology"/>
<evidence type="ECO:0000256" key="5">
    <source>
        <dbReference type="ARBA" id="ARBA00023002"/>
    </source>
</evidence>
<dbReference type="SUPFAM" id="SSF56645">
    <property type="entry name" value="Acyl-CoA dehydrogenase NM domain-like"/>
    <property type="match status" value="1"/>
</dbReference>
<dbReference type="InterPro" id="IPR036250">
    <property type="entry name" value="AcylCo_DH-like_C"/>
</dbReference>
<gene>
    <name evidence="11" type="ORF">MHIB_02390</name>
</gene>
<dbReference type="SUPFAM" id="SSF47203">
    <property type="entry name" value="Acyl-CoA dehydrogenase C-terminal domain-like"/>
    <property type="match status" value="1"/>
</dbReference>
<accession>A0A7I7WZ51</accession>
<reference evidence="11 12" key="1">
    <citation type="journal article" date="2019" name="Emerg. Microbes Infect.">
        <title>Comprehensive subspecies identification of 175 nontuberculous mycobacteria species based on 7547 genomic profiles.</title>
        <authorList>
            <person name="Matsumoto Y."/>
            <person name="Kinjo T."/>
            <person name="Motooka D."/>
            <person name="Nabeya D."/>
            <person name="Jung N."/>
            <person name="Uechi K."/>
            <person name="Horii T."/>
            <person name="Iida T."/>
            <person name="Fujita J."/>
            <person name="Nakamura S."/>
        </authorList>
    </citation>
    <scope>NUCLEOTIDE SEQUENCE [LARGE SCALE GENOMIC DNA]</scope>
    <source>
        <strain evidence="11 12">JCM 13571</strain>
    </source>
</reference>
<evidence type="ECO:0000313" key="11">
    <source>
        <dbReference type="EMBL" id="BBZ21821.1"/>
    </source>
</evidence>
<dbReference type="Gene3D" id="1.10.540.10">
    <property type="entry name" value="Acyl-CoA dehydrogenase/oxidase, N-terminal domain"/>
    <property type="match status" value="1"/>
</dbReference>
<evidence type="ECO:0000259" key="9">
    <source>
        <dbReference type="Pfam" id="PF02770"/>
    </source>
</evidence>
<dbReference type="Pfam" id="PF02770">
    <property type="entry name" value="Acyl-CoA_dh_M"/>
    <property type="match status" value="1"/>
</dbReference>
<dbReference type="PANTHER" id="PTHR43292:SF3">
    <property type="entry name" value="ACYL-COA DEHYDROGENASE FADE29"/>
    <property type="match status" value="1"/>
</dbReference>
<dbReference type="Pfam" id="PF00441">
    <property type="entry name" value="Acyl-CoA_dh_1"/>
    <property type="match status" value="1"/>
</dbReference>
<sequence length="423" mass="45621">MTGGSARLDAGEAKLGTPHGPGGSARLDAGEAKLGTPHGTTEFRLQVRQWCRDNIPADWRRAQTGVSEREFVDFQRSWFATLHSAGFAVPHWPGEWGGGMSVAEQAVLYQELAAHDAPRLVLAFVGIHHAAATLLAAGTDEQRRRHLPAILDGEIWVQGFSEPEAGSDLASLRTTARRVGENYVVNGQKLWASGARHAQWCLLLARTDPHAPKRKGISYFLLDMATPGVQVRPIRNAVGDNHFCEIFLDDVVIPATNLIGAENTGWQVAQATLGAERGLTMLELAERLGCAGFRWLAQAAPAGDPVVADRLAQLETEITGLRSMCRELVRNAEAGTAGPADASIVKLVYSELLQQLTDFGAEIAGPQAHTVLDKPLSSGWESGSWVLDFIGSWEWTIPGGSSEIQRSIIGERGLGLPREPSMP</sequence>
<dbReference type="GO" id="GO:0016627">
    <property type="term" value="F:oxidoreductase activity, acting on the CH-CH group of donors"/>
    <property type="evidence" value="ECO:0007669"/>
    <property type="project" value="InterPro"/>
</dbReference>
<dbReference type="InterPro" id="IPR006091">
    <property type="entry name" value="Acyl-CoA_Oxase/DH_mid-dom"/>
</dbReference>
<dbReference type="Pfam" id="PF02771">
    <property type="entry name" value="Acyl-CoA_dh_N"/>
    <property type="match status" value="1"/>
</dbReference>